<dbReference type="GO" id="GO:0016853">
    <property type="term" value="F:isomerase activity"/>
    <property type="evidence" value="ECO:0007669"/>
    <property type="project" value="UniProtKB-KW"/>
</dbReference>
<name>E0NEB1_PEDAC</name>
<protein>
    <submittedName>
        <fullName evidence="3">Phosphoglycerate mutase family protein</fullName>
        <ecNumber evidence="3">5.4.2.-</ecNumber>
    </submittedName>
</protein>
<gene>
    <name evidence="3" type="primary">pgm</name>
    <name evidence="3" type="ORF">HMPREF0623_0621</name>
</gene>
<dbReference type="Pfam" id="PF00300">
    <property type="entry name" value="His_Phos_1"/>
    <property type="match status" value="1"/>
</dbReference>
<feature type="binding site" evidence="2">
    <location>
        <begin position="19"/>
        <end position="26"/>
    </location>
    <ligand>
        <name>substrate</name>
    </ligand>
</feature>
<dbReference type="CDD" id="cd07067">
    <property type="entry name" value="HP_PGM_like"/>
    <property type="match status" value="1"/>
</dbReference>
<comment type="caution">
    <text evidence="3">The sequence shown here is derived from an EMBL/GenBank/DDBJ whole genome shotgun (WGS) entry which is preliminary data.</text>
</comment>
<dbReference type="InterPro" id="IPR050275">
    <property type="entry name" value="PGM_Phosphatase"/>
</dbReference>
<dbReference type="SUPFAM" id="SSF53254">
    <property type="entry name" value="Phosphoglycerate mutase-like"/>
    <property type="match status" value="1"/>
</dbReference>
<dbReference type="InterPro" id="IPR013078">
    <property type="entry name" value="His_Pase_superF_clade-1"/>
</dbReference>
<dbReference type="EC" id="5.4.2.-" evidence="3"/>
<evidence type="ECO:0000256" key="1">
    <source>
        <dbReference type="PIRSR" id="PIRSR613078-1"/>
    </source>
</evidence>
<dbReference type="SMART" id="SM00855">
    <property type="entry name" value="PGAM"/>
    <property type="match status" value="1"/>
</dbReference>
<dbReference type="Gene3D" id="3.40.50.1240">
    <property type="entry name" value="Phosphoglycerate mutase-like"/>
    <property type="match status" value="1"/>
</dbReference>
<dbReference type="GO" id="GO:0016791">
    <property type="term" value="F:phosphatase activity"/>
    <property type="evidence" value="ECO:0007669"/>
    <property type="project" value="TreeGrafter"/>
</dbReference>
<keyword evidence="3" id="KW-0413">Isomerase</keyword>
<dbReference type="Proteomes" id="UP000004470">
    <property type="component" value="Unassembled WGS sequence"/>
</dbReference>
<dbReference type="PANTHER" id="PTHR48100">
    <property type="entry name" value="BROAD-SPECIFICITY PHOSPHATASE YOR283W-RELATED"/>
    <property type="match status" value="1"/>
</dbReference>
<reference evidence="3" key="1">
    <citation type="submission" date="2010-07" db="EMBL/GenBank/DDBJ databases">
        <authorList>
            <person name="Muzny D."/>
            <person name="Qin X."/>
            <person name="Deng J."/>
            <person name="Jiang H."/>
            <person name="Liu Y."/>
            <person name="Qu J."/>
            <person name="Song X.-Z."/>
            <person name="Zhang L."/>
            <person name="Thornton R."/>
            <person name="Coyle M."/>
            <person name="Francisco L."/>
            <person name="Jackson L."/>
            <person name="Javaid M."/>
            <person name="Korchina V."/>
            <person name="Kovar C."/>
            <person name="Mata R."/>
            <person name="Mathew T."/>
            <person name="Ngo R."/>
            <person name="Nguyen L."/>
            <person name="Nguyen N."/>
            <person name="Okwuonu G."/>
            <person name="Ongeri F."/>
            <person name="Pham C."/>
            <person name="Simmons D."/>
            <person name="Wilczek-Boney K."/>
            <person name="Hale W."/>
            <person name="Jakkamsetti A."/>
            <person name="Pham P."/>
            <person name="Ruth R."/>
            <person name="San Lucas F."/>
            <person name="Warren J."/>
            <person name="Zhang J."/>
            <person name="Zhao Z."/>
            <person name="Zhou C."/>
            <person name="Zhu D."/>
            <person name="Lee S."/>
            <person name="Bess C."/>
            <person name="Blankenburg K."/>
            <person name="Forbes L."/>
            <person name="Fu Q."/>
            <person name="Gubbala S."/>
            <person name="Hirani K."/>
            <person name="Jayaseelan J.C."/>
            <person name="Lara F."/>
            <person name="Munidasa M."/>
            <person name="Palculict T."/>
            <person name="Patil S."/>
            <person name="Pu L.-L."/>
            <person name="Saada N."/>
            <person name="Tang L."/>
            <person name="Weissenberger G."/>
            <person name="Zhu Y."/>
            <person name="Hemphill L."/>
            <person name="Shang Y."/>
            <person name="Youmans B."/>
            <person name="Ayvaz T."/>
            <person name="Ross M."/>
            <person name="Santibanez J."/>
            <person name="Aqrawi P."/>
            <person name="Gross S."/>
            <person name="Joshi V."/>
            <person name="Fowler G."/>
            <person name="Nazareth L."/>
            <person name="Reid J."/>
            <person name="Worley K."/>
            <person name="Petrosino J."/>
            <person name="Highlander S."/>
            <person name="Gibbs R."/>
        </authorList>
    </citation>
    <scope>NUCLEOTIDE SEQUENCE [LARGE SCALE GENOMIC DNA]</scope>
    <source>
        <strain evidence="3">DSM 20284</strain>
    </source>
</reference>
<dbReference type="PANTHER" id="PTHR48100:SF1">
    <property type="entry name" value="HISTIDINE PHOSPHATASE FAMILY PROTEIN-RELATED"/>
    <property type="match status" value="1"/>
</dbReference>
<evidence type="ECO:0000313" key="3">
    <source>
        <dbReference type="EMBL" id="EFL96570.1"/>
    </source>
</evidence>
<evidence type="ECO:0000313" key="4">
    <source>
        <dbReference type="Proteomes" id="UP000004470"/>
    </source>
</evidence>
<keyword evidence="4" id="KW-1185">Reference proteome</keyword>
<evidence type="ECO:0000256" key="2">
    <source>
        <dbReference type="PIRSR" id="PIRSR613078-2"/>
    </source>
</evidence>
<feature type="binding site" evidence="2">
    <location>
        <position position="70"/>
    </location>
    <ligand>
        <name>substrate</name>
    </ligand>
</feature>
<accession>E0NEB1</accession>
<feature type="active site" description="Proton donor/acceptor" evidence="1">
    <location>
        <position position="100"/>
    </location>
</feature>
<dbReference type="eggNOG" id="COG0406">
    <property type="taxonomic scope" value="Bacteria"/>
</dbReference>
<proteinExistence type="predicted"/>
<dbReference type="InterPro" id="IPR029033">
    <property type="entry name" value="His_PPase_superfam"/>
</dbReference>
<dbReference type="EMBL" id="AEEG01000002">
    <property type="protein sequence ID" value="EFL96570.1"/>
    <property type="molecule type" value="Genomic_DNA"/>
</dbReference>
<dbReference type="AlphaFoldDB" id="E0NEB1"/>
<dbReference type="GO" id="GO:0005737">
    <property type="term" value="C:cytoplasm"/>
    <property type="evidence" value="ECO:0007669"/>
    <property type="project" value="TreeGrafter"/>
</dbReference>
<organism evidence="3 4">
    <name type="scientific">Pediococcus acidilactici DSM 20284</name>
    <dbReference type="NCBI Taxonomy" id="862514"/>
    <lineage>
        <taxon>Bacteria</taxon>
        <taxon>Bacillati</taxon>
        <taxon>Bacillota</taxon>
        <taxon>Bacilli</taxon>
        <taxon>Lactobacillales</taxon>
        <taxon>Lactobacillaceae</taxon>
        <taxon>Pediococcus</taxon>
        <taxon>Pediococcus acidilactici group</taxon>
    </lineage>
</organism>
<dbReference type="HOGENOM" id="CLU_033323_9_0_9"/>
<feature type="active site" description="Tele-phosphohistidine intermediate" evidence="1">
    <location>
        <position position="20"/>
    </location>
</feature>
<sequence length="235" mass="26828">MGKHIDKGTRDLTKLYFVRHGKTEWNLEGRYQGAKGDSPLLKESYAEIKQLAAFLAPQQFRHIYASPLRRARVTATTLQHELDELQGHATPLTILSRLREFDLGVMEGMKFVDVEKKYAEEVDAFRNHPERYFPARIKGETFQHLIERMRPAILRICESNPGDDDQVIIVSHGAALNAIINALLEVPLPDLRKRGGLANTSTTILETRDQGKTYRLLDWNDTSYLTKKTDPTDVI</sequence>